<comment type="similarity">
    <text evidence="1">Belongs to the LysR transcriptional regulatory family.</text>
</comment>
<dbReference type="RefSeq" id="WP_121723492.1">
    <property type="nucleotide sequence ID" value="NZ_RAWM01000001.1"/>
</dbReference>
<accession>A0A3A8R1R4</accession>
<dbReference type="GO" id="GO:0006351">
    <property type="term" value="P:DNA-templated transcription"/>
    <property type="evidence" value="ECO:0007669"/>
    <property type="project" value="TreeGrafter"/>
</dbReference>
<dbReference type="PANTHER" id="PTHR30537">
    <property type="entry name" value="HTH-TYPE TRANSCRIPTIONAL REGULATOR"/>
    <property type="match status" value="1"/>
</dbReference>
<dbReference type="PANTHER" id="PTHR30537:SF5">
    <property type="entry name" value="HTH-TYPE TRANSCRIPTIONAL ACTIVATOR TTDR-RELATED"/>
    <property type="match status" value="1"/>
</dbReference>
<evidence type="ECO:0000259" key="2">
    <source>
        <dbReference type="Pfam" id="PF03466"/>
    </source>
</evidence>
<organism evidence="3 4">
    <name type="scientific">Corallococcus interemptor</name>
    <dbReference type="NCBI Taxonomy" id="2316720"/>
    <lineage>
        <taxon>Bacteria</taxon>
        <taxon>Pseudomonadati</taxon>
        <taxon>Myxococcota</taxon>
        <taxon>Myxococcia</taxon>
        <taxon>Myxococcales</taxon>
        <taxon>Cystobacterineae</taxon>
        <taxon>Myxococcaceae</taxon>
        <taxon>Corallococcus</taxon>
    </lineage>
</organism>
<gene>
    <name evidence="3" type="ORF">D7X96_00105</name>
</gene>
<dbReference type="Proteomes" id="UP000282656">
    <property type="component" value="Unassembled WGS sequence"/>
</dbReference>
<comment type="caution">
    <text evidence="3">The sequence shown here is derived from an EMBL/GenBank/DDBJ whole genome shotgun (WGS) entry which is preliminary data.</text>
</comment>
<dbReference type="Gene3D" id="3.40.190.10">
    <property type="entry name" value="Periplasmic binding protein-like II"/>
    <property type="match status" value="1"/>
</dbReference>
<protein>
    <recommendedName>
        <fullName evidence="2">LysR substrate-binding domain-containing protein</fullName>
    </recommendedName>
</protein>
<dbReference type="OrthoDB" id="5416547at2"/>
<proteinExistence type="inferred from homology"/>
<dbReference type="GO" id="GO:0043565">
    <property type="term" value="F:sequence-specific DNA binding"/>
    <property type="evidence" value="ECO:0007669"/>
    <property type="project" value="TreeGrafter"/>
</dbReference>
<dbReference type="InterPro" id="IPR005119">
    <property type="entry name" value="LysR_subst-bd"/>
</dbReference>
<dbReference type="SUPFAM" id="SSF53850">
    <property type="entry name" value="Periplasmic binding protein-like II"/>
    <property type="match status" value="1"/>
</dbReference>
<dbReference type="GO" id="GO:0003700">
    <property type="term" value="F:DNA-binding transcription factor activity"/>
    <property type="evidence" value="ECO:0007669"/>
    <property type="project" value="TreeGrafter"/>
</dbReference>
<dbReference type="InterPro" id="IPR058163">
    <property type="entry name" value="LysR-type_TF_proteobact-type"/>
</dbReference>
<evidence type="ECO:0000313" key="3">
    <source>
        <dbReference type="EMBL" id="RKH74011.1"/>
    </source>
</evidence>
<evidence type="ECO:0000256" key="1">
    <source>
        <dbReference type="ARBA" id="ARBA00009437"/>
    </source>
</evidence>
<reference evidence="4" key="1">
    <citation type="submission" date="2018-09" db="EMBL/GenBank/DDBJ databases">
        <authorList>
            <person name="Livingstone P.G."/>
            <person name="Whitworth D.E."/>
        </authorList>
    </citation>
    <scope>NUCLEOTIDE SEQUENCE [LARGE SCALE GENOMIC DNA]</scope>
    <source>
        <strain evidence="4">AB047A</strain>
    </source>
</reference>
<keyword evidence="4" id="KW-1185">Reference proteome</keyword>
<feature type="domain" description="LysR substrate-binding" evidence="2">
    <location>
        <begin position="3"/>
        <end position="63"/>
    </location>
</feature>
<dbReference type="AlphaFoldDB" id="A0A3A8R1R4"/>
<evidence type="ECO:0000313" key="4">
    <source>
        <dbReference type="Proteomes" id="UP000282656"/>
    </source>
</evidence>
<sequence>MDLGRHWLVPKLPAFLSAYPRIQCALGLTDRFIDLVEERVDVGLRMGESSDARLVRRRLGESRALRGPTCSSSTRSAGTCRPASACSWTSWRRRSLARRRGRAQSPGPVADAGQ</sequence>
<name>A0A3A8R1R4_9BACT</name>
<dbReference type="EMBL" id="RAWM01000001">
    <property type="protein sequence ID" value="RKH74011.1"/>
    <property type="molecule type" value="Genomic_DNA"/>
</dbReference>
<dbReference type="Pfam" id="PF03466">
    <property type="entry name" value="LysR_substrate"/>
    <property type="match status" value="1"/>
</dbReference>